<evidence type="ECO:0000313" key="1">
    <source>
        <dbReference type="EMBL" id="MFC4636454.1"/>
    </source>
</evidence>
<reference evidence="2" key="1">
    <citation type="journal article" date="2019" name="Int. J. Syst. Evol. Microbiol.">
        <title>The Global Catalogue of Microorganisms (GCM) 10K type strain sequencing project: providing services to taxonomists for standard genome sequencing and annotation.</title>
        <authorList>
            <consortium name="The Broad Institute Genomics Platform"/>
            <consortium name="The Broad Institute Genome Sequencing Center for Infectious Disease"/>
            <person name="Wu L."/>
            <person name="Ma J."/>
        </authorList>
    </citation>
    <scope>NUCLEOTIDE SEQUENCE [LARGE SCALE GENOMIC DNA]</scope>
    <source>
        <strain evidence="2">YJ-61-S</strain>
    </source>
</reference>
<keyword evidence="2" id="KW-1185">Reference proteome</keyword>
<protein>
    <submittedName>
        <fullName evidence="1">Uncharacterized protein</fullName>
    </submittedName>
</protein>
<name>A0ABV9I4T7_9FLAO</name>
<evidence type="ECO:0000313" key="2">
    <source>
        <dbReference type="Proteomes" id="UP001596043"/>
    </source>
</evidence>
<accession>A0ABV9I4T7</accession>
<gene>
    <name evidence="1" type="ORF">ACFO3O_21280</name>
</gene>
<organism evidence="1 2">
    <name type="scientific">Dokdonia ponticola</name>
    <dbReference type="NCBI Taxonomy" id="2041041"/>
    <lineage>
        <taxon>Bacteria</taxon>
        <taxon>Pseudomonadati</taxon>
        <taxon>Bacteroidota</taxon>
        <taxon>Flavobacteriia</taxon>
        <taxon>Flavobacteriales</taxon>
        <taxon>Flavobacteriaceae</taxon>
        <taxon>Dokdonia</taxon>
    </lineage>
</organism>
<dbReference type="RefSeq" id="WP_379982664.1">
    <property type="nucleotide sequence ID" value="NZ_JBHSFV010000020.1"/>
</dbReference>
<dbReference type="EMBL" id="JBHSFV010000020">
    <property type="protein sequence ID" value="MFC4636454.1"/>
    <property type="molecule type" value="Genomic_DNA"/>
</dbReference>
<sequence length="57" mass="6803">MKEGYYNIKGELVSKDEFDKERKLILAKRIKEAENDEDLIDDEDLDYYLAELEKMAD</sequence>
<comment type="caution">
    <text evidence="1">The sequence shown here is derived from an EMBL/GenBank/DDBJ whole genome shotgun (WGS) entry which is preliminary data.</text>
</comment>
<proteinExistence type="predicted"/>
<dbReference type="Proteomes" id="UP001596043">
    <property type="component" value="Unassembled WGS sequence"/>
</dbReference>